<comment type="similarity">
    <text evidence="3">Belongs to the Nudix hydrolase family.</text>
</comment>
<evidence type="ECO:0000256" key="2">
    <source>
        <dbReference type="ARBA" id="ARBA00022801"/>
    </source>
</evidence>
<dbReference type="SUPFAM" id="SSF55811">
    <property type="entry name" value="Nudix"/>
    <property type="match status" value="1"/>
</dbReference>
<keyword evidence="6" id="KW-1185">Reference proteome</keyword>
<dbReference type="AlphaFoldDB" id="A0A7X3JZD4"/>
<dbReference type="OrthoDB" id="9787476at2"/>
<name>A0A7X3JZD4_9BACL</name>
<dbReference type="PANTHER" id="PTHR43046">
    <property type="entry name" value="GDP-MANNOSE MANNOSYL HYDROLASE"/>
    <property type="match status" value="1"/>
</dbReference>
<accession>A0A7X3JZD4</accession>
<organism evidence="5 6">
    <name type="scientific">Paenibacillus lutrae</name>
    <dbReference type="NCBI Taxonomy" id="2078573"/>
    <lineage>
        <taxon>Bacteria</taxon>
        <taxon>Bacillati</taxon>
        <taxon>Bacillota</taxon>
        <taxon>Bacilli</taxon>
        <taxon>Bacillales</taxon>
        <taxon>Paenibacillaceae</taxon>
        <taxon>Paenibacillus</taxon>
    </lineage>
</organism>
<dbReference type="PRINTS" id="PR00502">
    <property type="entry name" value="NUDIXFAMILY"/>
</dbReference>
<dbReference type="Pfam" id="PF00293">
    <property type="entry name" value="NUDIX"/>
    <property type="match status" value="1"/>
</dbReference>
<dbReference type="PROSITE" id="PS51462">
    <property type="entry name" value="NUDIX"/>
    <property type="match status" value="1"/>
</dbReference>
<comment type="caution">
    <text evidence="5">The sequence shown here is derived from an EMBL/GenBank/DDBJ whole genome shotgun (WGS) entry which is preliminary data.</text>
</comment>
<dbReference type="GO" id="GO:0016787">
    <property type="term" value="F:hydrolase activity"/>
    <property type="evidence" value="ECO:0007669"/>
    <property type="project" value="UniProtKB-KW"/>
</dbReference>
<dbReference type="PROSITE" id="PS00893">
    <property type="entry name" value="NUDIX_BOX"/>
    <property type="match status" value="1"/>
</dbReference>
<evidence type="ECO:0000313" key="6">
    <source>
        <dbReference type="Proteomes" id="UP000490800"/>
    </source>
</evidence>
<dbReference type="Proteomes" id="UP000490800">
    <property type="component" value="Unassembled WGS sequence"/>
</dbReference>
<evidence type="ECO:0000259" key="4">
    <source>
        <dbReference type="PROSITE" id="PS51462"/>
    </source>
</evidence>
<evidence type="ECO:0000313" key="5">
    <source>
        <dbReference type="EMBL" id="MVO99947.1"/>
    </source>
</evidence>
<comment type="cofactor">
    <cofactor evidence="1">
        <name>Mg(2+)</name>
        <dbReference type="ChEBI" id="CHEBI:18420"/>
    </cofactor>
</comment>
<evidence type="ECO:0000256" key="3">
    <source>
        <dbReference type="RuleBase" id="RU003476"/>
    </source>
</evidence>
<dbReference type="EMBL" id="RHLK01000004">
    <property type="protein sequence ID" value="MVO99947.1"/>
    <property type="molecule type" value="Genomic_DNA"/>
</dbReference>
<sequence length="156" mass="17702">MPMSEYYKDLRHTIGTQMIFSPSAAAVIRNEQDEILFQRPVSNTDTWSLPAGAIELGETPAEAIIREVWEETGLRVTPVKLLGVFGGKDFRFTYPDGNQVEYVILLFECVVDSGTLEAIDGESAELRYFSHSDMPELPIPYPKEIFIKTESERTFF</sequence>
<dbReference type="InterPro" id="IPR000086">
    <property type="entry name" value="NUDIX_hydrolase_dom"/>
</dbReference>
<dbReference type="PANTHER" id="PTHR43046:SF2">
    <property type="entry name" value="8-OXO-DGTP DIPHOSPHATASE-RELATED"/>
    <property type="match status" value="1"/>
</dbReference>
<dbReference type="InterPro" id="IPR020476">
    <property type="entry name" value="Nudix_hydrolase"/>
</dbReference>
<protein>
    <submittedName>
        <fullName evidence="5">NUDIX domain-containing protein</fullName>
    </submittedName>
</protein>
<dbReference type="RefSeq" id="WP_157335304.1">
    <property type="nucleotide sequence ID" value="NZ_RHLK01000004.1"/>
</dbReference>
<feature type="domain" description="Nudix hydrolase" evidence="4">
    <location>
        <begin position="18"/>
        <end position="151"/>
    </location>
</feature>
<dbReference type="InterPro" id="IPR020084">
    <property type="entry name" value="NUDIX_hydrolase_CS"/>
</dbReference>
<dbReference type="InterPro" id="IPR015797">
    <property type="entry name" value="NUDIX_hydrolase-like_dom_sf"/>
</dbReference>
<dbReference type="Gene3D" id="3.90.79.10">
    <property type="entry name" value="Nucleoside Triphosphate Pyrophosphohydrolase"/>
    <property type="match status" value="1"/>
</dbReference>
<keyword evidence="2 3" id="KW-0378">Hydrolase</keyword>
<evidence type="ECO:0000256" key="1">
    <source>
        <dbReference type="ARBA" id="ARBA00001946"/>
    </source>
</evidence>
<gene>
    <name evidence="5" type="ORF">EDM21_10455</name>
</gene>
<reference evidence="5 6" key="1">
    <citation type="journal article" date="2019" name="Microorganisms">
        <title>Paenibacillus lutrae sp. nov., A Chitinolytic Species Isolated from A River Otter in Castril Natural Park, Granada, Spain.</title>
        <authorList>
            <person name="Rodriguez M."/>
            <person name="Reina J.C."/>
            <person name="Bejar V."/>
            <person name="Llamas I."/>
        </authorList>
    </citation>
    <scope>NUCLEOTIDE SEQUENCE [LARGE SCALE GENOMIC DNA]</scope>
    <source>
        <strain evidence="5 6">N10</strain>
    </source>
</reference>
<proteinExistence type="inferred from homology"/>